<name>A0A7G2CR95_9TRYP</name>
<proteinExistence type="predicted"/>
<evidence type="ECO:0000256" key="1">
    <source>
        <dbReference type="PROSITE-ProRule" id="PRU00723"/>
    </source>
</evidence>
<keyword evidence="1" id="KW-0862">Zinc</keyword>
<evidence type="ECO:0000313" key="3">
    <source>
        <dbReference type="EMBL" id="CAD2222336.1"/>
    </source>
</evidence>
<dbReference type="AlphaFoldDB" id="A0A7G2CR95"/>
<reference evidence="3 4" key="1">
    <citation type="submission" date="2020-08" db="EMBL/GenBank/DDBJ databases">
        <authorList>
            <person name="Newling K."/>
            <person name="Davey J."/>
            <person name="Forrester S."/>
        </authorList>
    </citation>
    <scope>NUCLEOTIDE SEQUENCE [LARGE SCALE GENOMIC DNA]</scope>
    <source>
        <strain evidence="4">Crithidia deanei Carvalho (ATCC PRA-265)</strain>
    </source>
</reference>
<feature type="zinc finger region" description="C3H1-type" evidence="1">
    <location>
        <begin position="262"/>
        <end position="290"/>
    </location>
</feature>
<keyword evidence="1" id="KW-0479">Metal-binding</keyword>
<dbReference type="PANTHER" id="PTHR37562:SF5">
    <property type="entry name" value="C3H1-TYPE DOMAIN-CONTAINING PROTEIN"/>
    <property type="match status" value="1"/>
</dbReference>
<accession>A0A7G2CR95</accession>
<feature type="domain" description="C3H1-type" evidence="2">
    <location>
        <begin position="262"/>
        <end position="290"/>
    </location>
</feature>
<evidence type="ECO:0000313" key="4">
    <source>
        <dbReference type="Proteomes" id="UP000515908"/>
    </source>
</evidence>
<sequence>MVNYGATPTVNPSAFMQLAAMNAMMANMLAAQTSLTPGAPPSYPPPAAAGAPFSFPAMPAVSPAPVNKPVLHPNGGALDTAAEKTAKKEQILAEKVAIEMANIRKIFRKQGREGAPTVNVYDPTFHYIYEVPTAAVTHLPPAKLNITRLVLCRSYHPSEPHRCLQQHLCKFVHVDCDLTTVPAQPIHVNYTYRALANCTYSRLPEGEVLEIPSESGKEEMTAMPSDHLLITRGSVWWYRKLHPEYTAVVDDKVFEVKTPETPAPSRRCVNYDHGCVCSDGHHCAYLHFITVDDTLSAPFRRKIQASAATYEEMNKPAEEEGEKDTAPPLEHVWLRAAKADVMGDSPEGTYFYLPPGGMTLTKVDKSAVVGEIPGAEESGGVSEASQQS</sequence>
<dbReference type="GO" id="GO:0008270">
    <property type="term" value="F:zinc ion binding"/>
    <property type="evidence" value="ECO:0007669"/>
    <property type="project" value="UniProtKB-KW"/>
</dbReference>
<dbReference type="PROSITE" id="PS50103">
    <property type="entry name" value="ZF_C3H1"/>
    <property type="match status" value="1"/>
</dbReference>
<dbReference type="EMBL" id="LR877169">
    <property type="protein sequence ID" value="CAD2222336.1"/>
    <property type="molecule type" value="Genomic_DNA"/>
</dbReference>
<dbReference type="OrthoDB" id="273228at2759"/>
<keyword evidence="4" id="KW-1185">Reference proteome</keyword>
<dbReference type="Proteomes" id="UP000515908">
    <property type="component" value="Chromosome 25"/>
</dbReference>
<dbReference type="PANTHER" id="PTHR37562">
    <property type="entry name" value="C3H1-TYPE DOMAIN-CONTAINING PROTEIN-RELATED"/>
    <property type="match status" value="1"/>
</dbReference>
<dbReference type="InterPro" id="IPR000571">
    <property type="entry name" value="Znf_CCCH"/>
</dbReference>
<evidence type="ECO:0000259" key="2">
    <source>
        <dbReference type="PROSITE" id="PS50103"/>
    </source>
</evidence>
<protein>
    <recommendedName>
        <fullName evidence="2">C3H1-type domain-containing protein</fullName>
    </recommendedName>
</protein>
<gene>
    <name evidence="3" type="ORF">ADEAN_000988000</name>
</gene>
<keyword evidence="1" id="KW-0863">Zinc-finger</keyword>
<organism evidence="3 4">
    <name type="scientific">Angomonas deanei</name>
    <dbReference type="NCBI Taxonomy" id="59799"/>
    <lineage>
        <taxon>Eukaryota</taxon>
        <taxon>Discoba</taxon>
        <taxon>Euglenozoa</taxon>
        <taxon>Kinetoplastea</taxon>
        <taxon>Metakinetoplastina</taxon>
        <taxon>Trypanosomatida</taxon>
        <taxon>Trypanosomatidae</taxon>
        <taxon>Strigomonadinae</taxon>
        <taxon>Angomonas</taxon>
    </lineage>
</organism>
<dbReference type="VEuPathDB" id="TriTrypDB:ADEAN_000988000"/>